<sequence>MFKSKKSNLLINAVIVLLALLLLFIVIEIFSIDSTNLEINPDTVLVHFIDVGQANATLMIGPDFTVLVDAGHFRRDDVVPYLRSIGVKELDLLVGSHPHADHIGQFDKVLDAFPVTEVWMSGDVHTTRTFERAIDAISRSEASYYEPRAGESFEIGSLILEVLNPEQLTGDFHEGCIAIRAVYKDFSVLLTGDIERPIEQKLVNEGTYLKSTILELGHHGSRTSSSQEFIDAVTPDIAIYSAGRDNEYGHPHKQVIDRLYENAIPVYGTDIYGTIVVQTNGFTYELFFEKD</sequence>
<name>A0A1E5G032_9FIRM</name>
<evidence type="ECO:0000259" key="2">
    <source>
        <dbReference type="SMART" id="SM00849"/>
    </source>
</evidence>
<dbReference type="SMART" id="SM00849">
    <property type="entry name" value="Lactamase_B"/>
    <property type="match status" value="1"/>
</dbReference>
<proteinExistence type="predicted"/>
<keyword evidence="1" id="KW-0472">Membrane</keyword>
<dbReference type="OrthoDB" id="9761531at2"/>
<dbReference type="InterPro" id="IPR036866">
    <property type="entry name" value="RibonucZ/Hydroxyglut_hydro"/>
</dbReference>
<dbReference type="InterPro" id="IPR001279">
    <property type="entry name" value="Metallo-B-lactamas"/>
</dbReference>
<dbReference type="EMBL" id="MIJE01000032">
    <property type="protein sequence ID" value="OEF96191.1"/>
    <property type="molecule type" value="Genomic_DNA"/>
</dbReference>
<dbReference type="Gene3D" id="3.60.15.10">
    <property type="entry name" value="Ribonuclease Z/Hydroxyacylglutathione hydrolase-like"/>
    <property type="match status" value="1"/>
</dbReference>
<feature type="domain" description="Metallo-beta-lactamase" evidence="2">
    <location>
        <begin position="53"/>
        <end position="244"/>
    </location>
</feature>
<keyword evidence="4" id="KW-1185">Reference proteome</keyword>
<dbReference type="Proteomes" id="UP000094296">
    <property type="component" value="Unassembled WGS sequence"/>
</dbReference>
<evidence type="ECO:0000256" key="1">
    <source>
        <dbReference type="SAM" id="Phobius"/>
    </source>
</evidence>
<dbReference type="SUPFAM" id="SSF56281">
    <property type="entry name" value="Metallo-hydrolase/oxidoreductase"/>
    <property type="match status" value="1"/>
</dbReference>
<dbReference type="RefSeq" id="WP_069643696.1">
    <property type="nucleotide sequence ID" value="NZ_MIJE01000032.1"/>
</dbReference>
<dbReference type="PANTHER" id="PTHR30619:SF7">
    <property type="entry name" value="BETA-LACTAMASE DOMAIN PROTEIN"/>
    <property type="match status" value="1"/>
</dbReference>
<gene>
    <name evidence="3" type="ORF">BHF68_08465</name>
</gene>
<comment type="caution">
    <text evidence="3">The sequence shown here is derived from an EMBL/GenBank/DDBJ whole genome shotgun (WGS) entry which is preliminary data.</text>
</comment>
<dbReference type="Pfam" id="PF00753">
    <property type="entry name" value="Lactamase_B"/>
    <property type="match status" value="1"/>
</dbReference>
<protein>
    <recommendedName>
        <fullName evidence="2">Metallo-beta-lactamase domain-containing protein</fullName>
    </recommendedName>
</protein>
<keyword evidence="1" id="KW-0812">Transmembrane</keyword>
<accession>A0A1E5G032</accession>
<dbReference type="CDD" id="cd07731">
    <property type="entry name" value="ComA-like_MBL-fold"/>
    <property type="match status" value="1"/>
</dbReference>
<organism evidence="3 4">
    <name type="scientific">Desulfuribacillus alkaliarsenatis</name>
    <dbReference type="NCBI Taxonomy" id="766136"/>
    <lineage>
        <taxon>Bacteria</taxon>
        <taxon>Bacillati</taxon>
        <taxon>Bacillota</taxon>
        <taxon>Desulfuribacillia</taxon>
        <taxon>Desulfuribacillales</taxon>
        <taxon>Desulfuribacillaceae</taxon>
        <taxon>Desulfuribacillus</taxon>
    </lineage>
</organism>
<dbReference type="AlphaFoldDB" id="A0A1E5G032"/>
<dbReference type="InterPro" id="IPR052159">
    <property type="entry name" value="Competence_DNA_uptake"/>
</dbReference>
<feature type="transmembrane region" description="Helical" evidence="1">
    <location>
        <begin position="9"/>
        <end position="32"/>
    </location>
</feature>
<dbReference type="PANTHER" id="PTHR30619">
    <property type="entry name" value="DNA INTERNALIZATION/COMPETENCE PROTEIN COMEC/REC2"/>
    <property type="match status" value="1"/>
</dbReference>
<keyword evidence="1" id="KW-1133">Transmembrane helix</keyword>
<dbReference type="InterPro" id="IPR035681">
    <property type="entry name" value="ComA-like_MBL"/>
</dbReference>
<dbReference type="STRING" id="766136.BHF68_08465"/>
<reference evidence="3 4" key="1">
    <citation type="submission" date="2016-09" db="EMBL/GenBank/DDBJ databases">
        <title>Draft genome sequence for the type strain of Desulfuribacillus alkaliarsenatis AHT28, an obligately anaerobic, sulfidogenic bacterium isolated from Russian soda lake sediments.</title>
        <authorList>
            <person name="Abin C.A."/>
            <person name="Hollibaugh J.T."/>
        </authorList>
    </citation>
    <scope>NUCLEOTIDE SEQUENCE [LARGE SCALE GENOMIC DNA]</scope>
    <source>
        <strain evidence="3 4">AHT28</strain>
    </source>
</reference>
<evidence type="ECO:0000313" key="3">
    <source>
        <dbReference type="EMBL" id="OEF96191.1"/>
    </source>
</evidence>
<evidence type="ECO:0000313" key="4">
    <source>
        <dbReference type="Proteomes" id="UP000094296"/>
    </source>
</evidence>